<sequence length="91" mass="10479">MRHEDGARLGMAVTPTSTLPARLSRLFRIHHHLEKSRGMQKHSIFQTEESGAHTTNQGFFSFFGTCRKTALSPRIFFPQQVNFPPDFIFFP</sequence>
<dbReference type="Proteomes" id="UP000828390">
    <property type="component" value="Unassembled WGS sequence"/>
</dbReference>
<evidence type="ECO:0000313" key="2">
    <source>
        <dbReference type="Proteomes" id="UP000828390"/>
    </source>
</evidence>
<name>A0A9D4LHT1_DREPO</name>
<proteinExistence type="predicted"/>
<accession>A0A9D4LHT1</accession>
<protein>
    <submittedName>
        <fullName evidence="1">Uncharacterized protein</fullName>
    </submittedName>
</protein>
<keyword evidence="2" id="KW-1185">Reference proteome</keyword>
<dbReference type="EMBL" id="JAIWYP010000003">
    <property type="protein sequence ID" value="KAH3857958.1"/>
    <property type="molecule type" value="Genomic_DNA"/>
</dbReference>
<organism evidence="1 2">
    <name type="scientific">Dreissena polymorpha</name>
    <name type="common">Zebra mussel</name>
    <name type="synonym">Mytilus polymorpha</name>
    <dbReference type="NCBI Taxonomy" id="45954"/>
    <lineage>
        <taxon>Eukaryota</taxon>
        <taxon>Metazoa</taxon>
        <taxon>Spiralia</taxon>
        <taxon>Lophotrochozoa</taxon>
        <taxon>Mollusca</taxon>
        <taxon>Bivalvia</taxon>
        <taxon>Autobranchia</taxon>
        <taxon>Heteroconchia</taxon>
        <taxon>Euheterodonta</taxon>
        <taxon>Imparidentia</taxon>
        <taxon>Neoheterodontei</taxon>
        <taxon>Myida</taxon>
        <taxon>Dreissenoidea</taxon>
        <taxon>Dreissenidae</taxon>
        <taxon>Dreissena</taxon>
    </lineage>
</organism>
<dbReference type="AlphaFoldDB" id="A0A9D4LHT1"/>
<reference evidence="1" key="2">
    <citation type="submission" date="2020-11" db="EMBL/GenBank/DDBJ databases">
        <authorList>
            <person name="McCartney M.A."/>
            <person name="Auch B."/>
            <person name="Kono T."/>
            <person name="Mallez S."/>
            <person name="Becker A."/>
            <person name="Gohl D.M."/>
            <person name="Silverstein K.A.T."/>
            <person name="Koren S."/>
            <person name="Bechman K.B."/>
            <person name="Herman A."/>
            <person name="Abrahante J.E."/>
            <person name="Garbe J."/>
        </authorList>
    </citation>
    <scope>NUCLEOTIDE SEQUENCE</scope>
    <source>
        <strain evidence="1">Duluth1</strain>
        <tissue evidence="1">Whole animal</tissue>
    </source>
</reference>
<gene>
    <name evidence="1" type="ORF">DPMN_100576</name>
</gene>
<comment type="caution">
    <text evidence="1">The sequence shown here is derived from an EMBL/GenBank/DDBJ whole genome shotgun (WGS) entry which is preliminary data.</text>
</comment>
<reference evidence="1" key="1">
    <citation type="journal article" date="2019" name="bioRxiv">
        <title>The Genome of the Zebra Mussel, Dreissena polymorpha: A Resource for Invasive Species Research.</title>
        <authorList>
            <person name="McCartney M.A."/>
            <person name="Auch B."/>
            <person name="Kono T."/>
            <person name="Mallez S."/>
            <person name="Zhang Y."/>
            <person name="Obille A."/>
            <person name="Becker A."/>
            <person name="Abrahante J.E."/>
            <person name="Garbe J."/>
            <person name="Badalamenti J.P."/>
            <person name="Herman A."/>
            <person name="Mangelson H."/>
            <person name="Liachko I."/>
            <person name="Sullivan S."/>
            <person name="Sone E.D."/>
            <person name="Koren S."/>
            <person name="Silverstein K.A.T."/>
            <person name="Beckman K.B."/>
            <person name="Gohl D.M."/>
        </authorList>
    </citation>
    <scope>NUCLEOTIDE SEQUENCE</scope>
    <source>
        <strain evidence="1">Duluth1</strain>
        <tissue evidence="1">Whole animal</tissue>
    </source>
</reference>
<evidence type="ECO:0000313" key="1">
    <source>
        <dbReference type="EMBL" id="KAH3857958.1"/>
    </source>
</evidence>